<protein>
    <submittedName>
        <fullName evidence="1">Uncharacterized protein</fullName>
    </submittedName>
</protein>
<reference evidence="1 2" key="1">
    <citation type="journal article" date="2018" name="Genome Biol. Evol.">
        <title>Multiple Roots of Fruiting Body Formation in Amoebozoa.</title>
        <authorList>
            <person name="Hillmann F."/>
            <person name="Forbes G."/>
            <person name="Novohradska S."/>
            <person name="Ferling I."/>
            <person name="Riege K."/>
            <person name="Groth M."/>
            <person name="Westermann M."/>
            <person name="Marz M."/>
            <person name="Spaller T."/>
            <person name="Winckler T."/>
            <person name="Schaap P."/>
            <person name="Glockner G."/>
        </authorList>
    </citation>
    <scope>NUCLEOTIDE SEQUENCE [LARGE SCALE GENOMIC DNA]</scope>
    <source>
        <strain evidence="1 2">Jena</strain>
    </source>
</reference>
<gene>
    <name evidence="1" type="ORF">PROFUN_09873</name>
</gene>
<evidence type="ECO:0000313" key="1">
    <source>
        <dbReference type="EMBL" id="PRP83018.1"/>
    </source>
</evidence>
<dbReference type="EMBL" id="MDYQ01000091">
    <property type="protein sequence ID" value="PRP83018.1"/>
    <property type="molecule type" value="Genomic_DNA"/>
</dbReference>
<dbReference type="Proteomes" id="UP000241769">
    <property type="component" value="Unassembled WGS sequence"/>
</dbReference>
<dbReference type="InParanoid" id="A0A2P6NGD3"/>
<comment type="caution">
    <text evidence="1">The sequence shown here is derived from an EMBL/GenBank/DDBJ whole genome shotgun (WGS) entry which is preliminary data.</text>
</comment>
<dbReference type="AlphaFoldDB" id="A0A2P6NGD3"/>
<keyword evidence="2" id="KW-1185">Reference proteome</keyword>
<accession>A0A2P6NGD3</accession>
<organism evidence="1 2">
    <name type="scientific">Planoprotostelium fungivorum</name>
    <dbReference type="NCBI Taxonomy" id="1890364"/>
    <lineage>
        <taxon>Eukaryota</taxon>
        <taxon>Amoebozoa</taxon>
        <taxon>Evosea</taxon>
        <taxon>Variosea</taxon>
        <taxon>Cavosteliida</taxon>
        <taxon>Cavosteliaceae</taxon>
        <taxon>Planoprotostelium</taxon>
    </lineage>
</organism>
<name>A0A2P6NGD3_9EUKA</name>
<evidence type="ECO:0000313" key="2">
    <source>
        <dbReference type="Proteomes" id="UP000241769"/>
    </source>
</evidence>
<sequence>MSRNVKGSGSMSARSPPLEHATSLVFRIGSRCQTVWCSMALHAEIYKMFR</sequence>
<proteinExistence type="predicted"/>